<dbReference type="Pfam" id="PF01066">
    <property type="entry name" value="CDP-OH_P_transf"/>
    <property type="match status" value="1"/>
</dbReference>
<dbReference type="eggNOG" id="KOG3240">
    <property type="taxonomic scope" value="Eukaryota"/>
</dbReference>
<comment type="cofactor">
    <cofactor evidence="2">
        <name>Mg(2+)</name>
        <dbReference type="ChEBI" id="CHEBI:18420"/>
    </cofactor>
</comment>
<dbReference type="GO" id="GO:0016020">
    <property type="term" value="C:membrane"/>
    <property type="evidence" value="ECO:0007669"/>
    <property type="project" value="UniProtKB-SubCell"/>
</dbReference>
<evidence type="ECO:0000256" key="20">
    <source>
        <dbReference type="SAM" id="Phobius"/>
    </source>
</evidence>
<dbReference type="GO" id="GO:0005794">
    <property type="term" value="C:Golgi apparatus"/>
    <property type="evidence" value="ECO:0007669"/>
    <property type="project" value="TreeGrafter"/>
</dbReference>
<evidence type="ECO:0000256" key="11">
    <source>
        <dbReference type="ARBA" id="ARBA00022989"/>
    </source>
</evidence>
<evidence type="ECO:0000256" key="12">
    <source>
        <dbReference type="ARBA" id="ARBA00023098"/>
    </source>
</evidence>
<dbReference type="STRING" id="126957.T1J2Q7"/>
<dbReference type="PANTHER" id="PTHR15362">
    <property type="entry name" value="PHOSPHATIDYLINOSITOL SYNTHASE"/>
    <property type="match status" value="1"/>
</dbReference>
<dbReference type="EC" id="2.7.8.11" evidence="5 18"/>
<protein>
    <recommendedName>
        <fullName evidence="17 18">CDP-diacylglycerol--inositol 3-phosphatidyltransferase</fullName>
        <ecNumber evidence="5 18">2.7.8.11</ecNumber>
    </recommendedName>
</protein>
<reference evidence="21" key="2">
    <citation type="submission" date="2015-02" db="UniProtKB">
        <authorList>
            <consortium name="EnsemblMetazoa"/>
        </authorList>
    </citation>
    <scope>IDENTIFICATION</scope>
</reference>
<evidence type="ECO:0000256" key="8">
    <source>
        <dbReference type="ARBA" id="ARBA00022692"/>
    </source>
</evidence>
<dbReference type="Proteomes" id="UP000014500">
    <property type="component" value="Unassembled WGS sequence"/>
</dbReference>
<feature type="transmembrane region" description="Helical" evidence="20">
    <location>
        <begin position="7"/>
        <end position="27"/>
    </location>
</feature>
<keyword evidence="10" id="KW-0460">Magnesium</keyword>
<dbReference type="PANTHER" id="PTHR15362:SF4">
    <property type="entry name" value="CDP-DIACYLGLYCEROL--INOSITOL 3-PHOSPHATIDYLTRANSFERASE"/>
    <property type="match status" value="1"/>
</dbReference>
<evidence type="ECO:0000256" key="4">
    <source>
        <dbReference type="ARBA" id="ARBA00010441"/>
    </source>
</evidence>
<evidence type="ECO:0000256" key="19">
    <source>
        <dbReference type="RuleBase" id="RU003750"/>
    </source>
</evidence>
<dbReference type="GO" id="GO:0046872">
    <property type="term" value="F:metal ion binding"/>
    <property type="evidence" value="ECO:0007669"/>
    <property type="project" value="UniProtKB-KW"/>
</dbReference>
<dbReference type="FunFam" id="1.20.120.1760:FF:000003">
    <property type="entry name" value="CDP-diacylglycerol--inositol 3-phosphatidyltransferase"/>
    <property type="match status" value="1"/>
</dbReference>
<dbReference type="InterPro" id="IPR014387">
    <property type="entry name" value="CDP_diag_ino_3_P_euk"/>
</dbReference>
<evidence type="ECO:0000256" key="15">
    <source>
        <dbReference type="ARBA" id="ARBA00023211"/>
    </source>
</evidence>
<dbReference type="PIRSF" id="PIRSF000848">
    <property type="entry name" value="CDP_diag_ino_3_P"/>
    <property type="match status" value="1"/>
</dbReference>
<dbReference type="GO" id="GO:0006661">
    <property type="term" value="P:phosphatidylinositol biosynthetic process"/>
    <property type="evidence" value="ECO:0007669"/>
    <property type="project" value="TreeGrafter"/>
</dbReference>
<keyword evidence="7 18" id="KW-0808">Transferase</keyword>
<evidence type="ECO:0000256" key="18">
    <source>
        <dbReference type="PIRNR" id="PIRNR000848"/>
    </source>
</evidence>
<evidence type="ECO:0000256" key="7">
    <source>
        <dbReference type="ARBA" id="ARBA00022679"/>
    </source>
</evidence>
<dbReference type="InterPro" id="IPR000462">
    <property type="entry name" value="CDP-OH_P_trans"/>
</dbReference>
<evidence type="ECO:0000256" key="17">
    <source>
        <dbReference type="ARBA" id="ARBA00070582"/>
    </source>
</evidence>
<keyword evidence="16 18" id="KW-1208">Phospholipid metabolism</keyword>
<proteinExistence type="inferred from homology"/>
<dbReference type="InterPro" id="IPR043130">
    <property type="entry name" value="CDP-OH_PTrfase_TM_dom"/>
</dbReference>
<keyword evidence="9" id="KW-0479">Metal-binding</keyword>
<comment type="similarity">
    <text evidence="4 18 19">Belongs to the CDP-alcohol phosphatidyltransferase class-I family.</text>
</comment>
<dbReference type="PROSITE" id="PS00379">
    <property type="entry name" value="CDP_ALCOHOL_P_TRANSF"/>
    <property type="match status" value="1"/>
</dbReference>
<comment type="cofactor">
    <cofactor evidence="1">
        <name>Mn(2+)</name>
        <dbReference type="ChEBI" id="CHEBI:29035"/>
    </cofactor>
</comment>
<dbReference type="EnsemblMetazoa" id="SMAR007855-RA">
    <property type="protein sequence ID" value="SMAR007855-PA"/>
    <property type="gene ID" value="SMAR007855"/>
</dbReference>
<keyword evidence="6 18" id="KW-0444">Lipid biosynthesis</keyword>
<comment type="catalytic activity">
    <reaction evidence="18">
        <text>a CDP-1,2-diacyl-sn-glycerol + myo-inositol = a 1,2-diacyl-sn-glycero-3-phospho-(1D-myo-inositol) + CMP + H(+)</text>
        <dbReference type="Rhea" id="RHEA:11580"/>
        <dbReference type="ChEBI" id="CHEBI:15378"/>
        <dbReference type="ChEBI" id="CHEBI:17268"/>
        <dbReference type="ChEBI" id="CHEBI:57880"/>
        <dbReference type="ChEBI" id="CHEBI:58332"/>
        <dbReference type="ChEBI" id="CHEBI:60377"/>
        <dbReference type="EC" id="2.7.8.11"/>
    </reaction>
</comment>
<keyword evidence="8 20" id="KW-0812">Transmembrane</keyword>
<evidence type="ECO:0000256" key="6">
    <source>
        <dbReference type="ARBA" id="ARBA00022516"/>
    </source>
</evidence>
<dbReference type="InterPro" id="IPR048254">
    <property type="entry name" value="CDP_ALCOHOL_P_TRANSF_CS"/>
</dbReference>
<comment type="subcellular location">
    <subcellularLocation>
        <location evidence="3">Membrane</location>
        <topology evidence="3">Multi-pass membrane protein</topology>
    </subcellularLocation>
</comment>
<feature type="transmembrane region" description="Helical" evidence="20">
    <location>
        <begin position="165"/>
        <end position="185"/>
    </location>
</feature>
<keyword evidence="13 18" id="KW-0472">Membrane</keyword>
<keyword evidence="12 18" id="KW-0443">Lipid metabolism</keyword>
<dbReference type="GO" id="GO:0003881">
    <property type="term" value="F:CDP-diacylglycerol-inositol 3-phosphatidyltransferase activity"/>
    <property type="evidence" value="ECO:0007669"/>
    <property type="project" value="UniProtKB-UniRule"/>
</dbReference>
<keyword evidence="22" id="KW-1185">Reference proteome</keyword>
<feature type="transmembrane region" description="Helical" evidence="20">
    <location>
        <begin position="73"/>
        <end position="92"/>
    </location>
</feature>
<evidence type="ECO:0000256" key="9">
    <source>
        <dbReference type="ARBA" id="ARBA00022723"/>
    </source>
</evidence>
<keyword evidence="15" id="KW-0464">Manganese</keyword>
<evidence type="ECO:0000256" key="14">
    <source>
        <dbReference type="ARBA" id="ARBA00023209"/>
    </source>
</evidence>
<keyword evidence="11 20" id="KW-1133">Transmembrane helix</keyword>
<name>T1J2Q7_STRMM</name>
<dbReference type="EMBL" id="JH431806">
    <property type="status" value="NOT_ANNOTATED_CDS"/>
    <property type="molecule type" value="Genomic_DNA"/>
</dbReference>
<accession>T1J2Q7</accession>
<evidence type="ECO:0000313" key="21">
    <source>
        <dbReference type="EnsemblMetazoa" id="SMAR007855-PA"/>
    </source>
</evidence>
<evidence type="ECO:0000256" key="3">
    <source>
        <dbReference type="ARBA" id="ARBA00004141"/>
    </source>
</evidence>
<organism evidence="21 22">
    <name type="scientific">Strigamia maritima</name>
    <name type="common">European centipede</name>
    <name type="synonym">Geophilus maritimus</name>
    <dbReference type="NCBI Taxonomy" id="126957"/>
    <lineage>
        <taxon>Eukaryota</taxon>
        <taxon>Metazoa</taxon>
        <taxon>Ecdysozoa</taxon>
        <taxon>Arthropoda</taxon>
        <taxon>Myriapoda</taxon>
        <taxon>Chilopoda</taxon>
        <taxon>Pleurostigmophora</taxon>
        <taxon>Geophilomorpha</taxon>
        <taxon>Linotaeniidae</taxon>
        <taxon>Strigamia</taxon>
    </lineage>
</organism>
<dbReference type="PhylomeDB" id="T1J2Q7"/>
<evidence type="ECO:0000256" key="2">
    <source>
        <dbReference type="ARBA" id="ARBA00001946"/>
    </source>
</evidence>
<dbReference type="OMA" id="AQTYSEN"/>
<dbReference type="AlphaFoldDB" id="T1J2Q7"/>
<sequence length="219" mass="24905">MDENIFVFVPNIIGYTRIILALISCYFMPTDYVTATSCYILSAFLDVFDGYAARWLNQSTKFGAMLDQLTDRCTTMCLLVVLSYFYPAYIFWFQLSMALDIAGHWIHLHATVMQGKTSHKFIDASENPLMRLYYTSKPVLFTMCAGNELFYSMLYLVYFTEGPRIPLIGVGLFRLTALISFPIAIVKSAISGLHMVLASYNLAIIDVAERKKLKLAKKE</sequence>
<evidence type="ECO:0000256" key="5">
    <source>
        <dbReference type="ARBA" id="ARBA00013212"/>
    </source>
</evidence>
<keyword evidence="14 18" id="KW-0594">Phospholipid biosynthesis</keyword>
<evidence type="ECO:0000313" key="22">
    <source>
        <dbReference type="Proteomes" id="UP000014500"/>
    </source>
</evidence>
<evidence type="ECO:0000256" key="1">
    <source>
        <dbReference type="ARBA" id="ARBA00001936"/>
    </source>
</evidence>
<reference evidence="22" key="1">
    <citation type="submission" date="2011-05" db="EMBL/GenBank/DDBJ databases">
        <authorList>
            <person name="Richards S.R."/>
            <person name="Qu J."/>
            <person name="Jiang H."/>
            <person name="Jhangiani S.N."/>
            <person name="Agravi P."/>
            <person name="Goodspeed R."/>
            <person name="Gross S."/>
            <person name="Mandapat C."/>
            <person name="Jackson L."/>
            <person name="Mathew T."/>
            <person name="Pu L."/>
            <person name="Thornton R."/>
            <person name="Saada N."/>
            <person name="Wilczek-Boney K.B."/>
            <person name="Lee S."/>
            <person name="Kovar C."/>
            <person name="Wu Y."/>
            <person name="Scherer S.E."/>
            <person name="Worley K.C."/>
            <person name="Muzny D.M."/>
            <person name="Gibbs R."/>
        </authorList>
    </citation>
    <scope>NUCLEOTIDE SEQUENCE</scope>
    <source>
        <strain evidence="22">Brora</strain>
    </source>
</reference>
<evidence type="ECO:0000256" key="13">
    <source>
        <dbReference type="ARBA" id="ARBA00023136"/>
    </source>
</evidence>
<evidence type="ECO:0000256" key="10">
    <source>
        <dbReference type="ARBA" id="ARBA00022842"/>
    </source>
</evidence>
<dbReference type="HOGENOM" id="CLU_067602_2_0_1"/>
<dbReference type="Gene3D" id="1.20.120.1760">
    <property type="match status" value="1"/>
</dbReference>
<evidence type="ECO:0000256" key="16">
    <source>
        <dbReference type="ARBA" id="ARBA00023264"/>
    </source>
</evidence>
<feature type="transmembrane region" description="Helical" evidence="20">
    <location>
        <begin position="139"/>
        <end position="158"/>
    </location>
</feature>